<dbReference type="InterPro" id="IPR016167">
    <property type="entry name" value="FAD-bd_PCMH_sub1"/>
</dbReference>
<dbReference type="OrthoDB" id="545125at2"/>
<dbReference type="PANTHER" id="PTHR42973">
    <property type="entry name" value="BINDING OXIDOREDUCTASE, PUTATIVE (AFU_ORTHOLOGUE AFUA_1G17690)-RELATED"/>
    <property type="match status" value="1"/>
</dbReference>
<dbReference type="InterPro" id="IPR016169">
    <property type="entry name" value="FAD-bd_PCMH_sub2"/>
</dbReference>
<feature type="domain" description="FAD-binding PCMH-type" evidence="6">
    <location>
        <begin position="34"/>
        <end position="211"/>
    </location>
</feature>
<dbReference type="InterPro" id="IPR050416">
    <property type="entry name" value="FAD-linked_Oxidoreductase"/>
</dbReference>
<dbReference type="Pfam" id="PF01565">
    <property type="entry name" value="FAD_binding_4"/>
    <property type="match status" value="1"/>
</dbReference>
<dbReference type="Gene3D" id="3.40.462.20">
    <property type="match status" value="1"/>
</dbReference>
<organism evidence="7 8">
    <name type="scientific">Brochothrix campestris FSL F6-1037</name>
    <dbReference type="NCBI Taxonomy" id="1265861"/>
    <lineage>
        <taxon>Bacteria</taxon>
        <taxon>Bacillati</taxon>
        <taxon>Bacillota</taxon>
        <taxon>Bacilli</taxon>
        <taxon>Bacillales</taxon>
        <taxon>Listeriaceae</taxon>
        <taxon>Brochothrix</taxon>
    </lineage>
</organism>
<dbReference type="PANTHER" id="PTHR42973:SF39">
    <property type="entry name" value="FAD-BINDING PCMH-TYPE DOMAIN-CONTAINING PROTEIN"/>
    <property type="match status" value="1"/>
</dbReference>
<dbReference type="Proteomes" id="UP000019243">
    <property type="component" value="Unassembled WGS sequence"/>
</dbReference>
<comment type="similarity">
    <text evidence="2">Belongs to the oxygen-dependent FAD-linked oxidoreductase family.</text>
</comment>
<dbReference type="InterPro" id="IPR016166">
    <property type="entry name" value="FAD-bd_PCMH"/>
</dbReference>
<comment type="cofactor">
    <cofactor evidence="1">
        <name>FAD</name>
        <dbReference type="ChEBI" id="CHEBI:57692"/>
    </cofactor>
</comment>
<dbReference type="InterPro" id="IPR006094">
    <property type="entry name" value="Oxid_FAD_bind_N"/>
</dbReference>
<dbReference type="Gene3D" id="3.30.43.10">
    <property type="entry name" value="Uridine Diphospho-n-acetylenolpyruvylglucosamine Reductase, domain 2"/>
    <property type="match status" value="1"/>
</dbReference>
<comment type="caution">
    <text evidence="7">The sequence shown here is derived from an EMBL/GenBank/DDBJ whole genome shotgun (WGS) entry which is preliminary data.</text>
</comment>
<name>W7CZN1_9LIST</name>
<dbReference type="GO" id="GO:0016491">
    <property type="term" value="F:oxidoreductase activity"/>
    <property type="evidence" value="ECO:0007669"/>
    <property type="project" value="UniProtKB-KW"/>
</dbReference>
<proteinExistence type="inferred from homology"/>
<dbReference type="RefSeq" id="WP_035312788.1">
    <property type="nucleotide sequence ID" value="NZ_AODH01000001.1"/>
</dbReference>
<gene>
    <name evidence="7" type="ORF">BCAMP_00510</name>
</gene>
<keyword evidence="4" id="KW-0274">FAD</keyword>
<evidence type="ECO:0000313" key="7">
    <source>
        <dbReference type="EMBL" id="EUJ42225.1"/>
    </source>
</evidence>
<evidence type="ECO:0000256" key="4">
    <source>
        <dbReference type="ARBA" id="ARBA00022827"/>
    </source>
</evidence>
<evidence type="ECO:0000256" key="1">
    <source>
        <dbReference type="ARBA" id="ARBA00001974"/>
    </source>
</evidence>
<dbReference type="STRING" id="1265861.BCAMP_00510"/>
<sequence>MSLDHHTLEIPANLQDLLITKSEAIYRNVRSSYMKVGTPELIFMATSTADVANVVQYVAKLKKTDEHLAFSIRSGGHGMSGSSTNQGGVVLDLSKMRTVELIDREKKLVRVQAGADWGTVAKALAPEDLIISSGNFGDVGVGGLAASGGIGYFTRSHGLTIDHIKAVVLVTADGTVHTVDATHEPDLFWAIRGAGSQLGVITEFVFEATHLQSDTKDAAVIYQRLTYTTDDVAQFVTDWGKWATAAPREMTSFLMIQKAGVGSFNISASNVWSTTDTVKATPVLEKAAAIAPLIEHNATITPYPTIIPHPQSEHGGQQRIQIWNGLIDKADQQLGEAIAEAFKNPLTLVMELRSIGGAMNDVAVEETAWAARYQEAFVSVWMMPGEETEQTKAFAPIEKLSTGVYGAYSSNTSLAMADKAWPGQTGERLRQLIARYDPQRLFNQGIHL</sequence>
<evidence type="ECO:0000256" key="3">
    <source>
        <dbReference type="ARBA" id="ARBA00022630"/>
    </source>
</evidence>
<dbReference type="InterPro" id="IPR036318">
    <property type="entry name" value="FAD-bd_PCMH-like_sf"/>
</dbReference>
<keyword evidence="8" id="KW-1185">Reference proteome</keyword>
<protein>
    <recommendedName>
        <fullName evidence="6">FAD-binding PCMH-type domain-containing protein</fullName>
    </recommendedName>
</protein>
<dbReference type="SUPFAM" id="SSF56176">
    <property type="entry name" value="FAD-binding/transporter-associated domain-like"/>
    <property type="match status" value="1"/>
</dbReference>
<evidence type="ECO:0000259" key="6">
    <source>
        <dbReference type="PROSITE" id="PS51387"/>
    </source>
</evidence>
<keyword evidence="5" id="KW-0560">Oxidoreductase</keyword>
<dbReference type="PROSITE" id="PS51387">
    <property type="entry name" value="FAD_PCMH"/>
    <property type="match status" value="1"/>
</dbReference>
<evidence type="ECO:0000256" key="2">
    <source>
        <dbReference type="ARBA" id="ARBA00005466"/>
    </source>
</evidence>
<dbReference type="Gene3D" id="3.30.465.10">
    <property type="match status" value="1"/>
</dbReference>
<evidence type="ECO:0000256" key="5">
    <source>
        <dbReference type="ARBA" id="ARBA00023002"/>
    </source>
</evidence>
<dbReference type="EMBL" id="AODH01000001">
    <property type="protein sequence ID" value="EUJ42225.1"/>
    <property type="molecule type" value="Genomic_DNA"/>
</dbReference>
<accession>W7CZN1</accession>
<dbReference type="GO" id="GO:0071949">
    <property type="term" value="F:FAD binding"/>
    <property type="evidence" value="ECO:0007669"/>
    <property type="project" value="InterPro"/>
</dbReference>
<reference evidence="7 8" key="1">
    <citation type="submission" date="2012-12" db="EMBL/GenBank/DDBJ databases">
        <title>Novel taxa of Listeriaceae from agricultural environments in the United States.</title>
        <authorList>
            <person name="den Bakker H.C."/>
            <person name="Allred A."/>
            <person name="Warchocki S."/>
            <person name="Wright E.M."/>
            <person name="Burrell A."/>
            <person name="Nightingale K.K."/>
            <person name="Kephart D."/>
            <person name="Wiedmann M."/>
        </authorList>
    </citation>
    <scope>NUCLEOTIDE SEQUENCE [LARGE SCALE GENOMIC DNA]</scope>
    <source>
        <strain evidence="7 8">FSL F6-1037</strain>
    </source>
</reference>
<keyword evidence="3" id="KW-0285">Flavoprotein</keyword>
<dbReference type="AlphaFoldDB" id="W7CZN1"/>
<evidence type="ECO:0000313" key="8">
    <source>
        <dbReference type="Proteomes" id="UP000019243"/>
    </source>
</evidence>